<accession>A0A670JUZ8</accession>
<dbReference type="Gene3D" id="3.60.10.10">
    <property type="entry name" value="Endonuclease/exonuclease/phosphatase"/>
    <property type="match status" value="1"/>
</dbReference>
<dbReference type="SUPFAM" id="SSF56219">
    <property type="entry name" value="DNase I-like"/>
    <property type="match status" value="1"/>
</dbReference>
<dbReference type="InterPro" id="IPR000477">
    <property type="entry name" value="RT_dom"/>
</dbReference>
<dbReference type="Ensembl" id="ENSPMRT00000030821.1">
    <property type="protein sequence ID" value="ENSPMRP00000029053.1"/>
    <property type="gene ID" value="ENSPMRG00000018782.1"/>
</dbReference>
<protein>
    <recommendedName>
        <fullName evidence="1">Reverse transcriptase domain-containing protein</fullName>
    </recommendedName>
</protein>
<keyword evidence="3" id="KW-1185">Reference proteome</keyword>
<dbReference type="Pfam" id="PF00078">
    <property type="entry name" value="RVT_1"/>
    <property type="match status" value="1"/>
</dbReference>
<feature type="domain" description="Reverse transcriptase" evidence="1">
    <location>
        <begin position="321"/>
        <end position="595"/>
    </location>
</feature>
<evidence type="ECO:0000259" key="1">
    <source>
        <dbReference type="PROSITE" id="PS50878"/>
    </source>
</evidence>
<proteinExistence type="predicted"/>
<dbReference type="SUPFAM" id="SSF56672">
    <property type="entry name" value="DNA/RNA polymerases"/>
    <property type="match status" value="1"/>
</dbReference>
<dbReference type="PANTHER" id="PTHR31635">
    <property type="entry name" value="REVERSE TRANSCRIPTASE DOMAIN-CONTAINING PROTEIN-RELATED"/>
    <property type="match status" value="1"/>
</dbReference>
<dbReference type="PROSITE" id="PS50878">
    <property type="entry name" value="RT_POL"/>
    <property type="match status" value="1"/>
</dbReference>
<dbReference type="CDD" id="cd01650">
    <property type="entry name" value="RT_nLTR_like"/>
    <property type="match status" value="1"/>
</dbReference>
<dbReference type="AlphaFoldDB" id="A0A670JUZ8"/>
<reference evidence="2" key="3">
    <citation type="submission" date="2025-09" db="UniProtKB">
        <authorList>
            <consortium name="Ensembl"/>
        </authorList>
    </citation>
    <scope>IDENTIFICATION</scope>
</reference>
<dbReference type="InterPro" id="IPR036691">
    <property type="entry name" value="Endo/exonu/phosph_ase_sf"/>
</dbReference>
<dbReference type="OMA" id="VSNTHIT"/>
<organism evidence="2 3">
    <name type="scientific">Podarcis muralis</name>
    <name type="common">Wall lizard</name>
    <name type="synonym">Lacerta muralis</name>
    <dbReference type="NCBI Taxonomy" id="64176"/>
    <lineage>
        <taxon>Eukaryota</taxon>
        <taxon>Metazoa</taxon>
        <taxon>Chordata</taxon>
        <taxon>Craniata</taxon>
        <taxon>Vertebrata</taxon>
        <taxon>Euteleostomi</taxon>
        <taxon>Lepidosauria</taxon>
        <taxon>Squamata</taxon>
        <taxon>Bifurcata</taxon>
        <taxon>Unidentata</taxon>
        <taxon>Episquamata</taxon>
        <taxon>Laterata</taxon>
        <taxon>Lacertibaenia</taxon>
        <taxon>Lacertidae</taxon>
        <taxon>Podarcis</taxon>
    </lineage>
</organism>
<name>A0A670JUZ8_PODMU</name>
<evidence type="ECO:0000313" key="3">
    <source>
        <dbReference type="Proteomes" id="UP000472272"/>
    </source>
</evidence>
<dbReference type="PANTHER" id="PTHR31635:SF196">
    <property type="entry name" value="REVERSE TRANSCRIPTASE DOMAIN-CONTAINING PROTEIN-RELATED"/>
    <property type="match status" value="1"/>
</dbReference>
<evidence type="ECO:0000313" key="2">
    <source>
        <dbReference type="Ensembl" id="ENSPMRP00000029053.1"/>
    </source>
</evidence>
<dbReference type="Proteomes" id="UP000472272">
    <property type="component" value="Chromosome 17"/>
</dbReference>
<reference evidence="2 3" key="1">
    <citation type="journal article" date="2019" name="Proc. Natl. Acad. Sci. U.S.A.">
        <title>Regulatory changes in pterin and carotenoid genes underlie balanced color polymorphisms in the wall lizard.</title>
        <authorList>
            <person name="Andrade P."/>
            <person name="Pinho C."/>
            <person name="Perez I de Lanuza G."/>
            <person name="Afonso S."/>
            <person name="Brejcha J."/>
            <person name="Rubin C.J."/>
            <person name="Wallerman O."/>
            <person name="Pereira P."/>
            <person name="Sabatino S.J."/>
            <person name="Bellati A."/>
            <person name="Pellitteri-Rosa D."/>
            <person name="Bosakova Z."/>
            <person name="Bunikis I."/>
            <person name="Carretero M.A."/>
            <person name="Feiner N."/>
            <person name="Marsik P."/>
            <person name="Pauperio F."/>
            <person name="Salvi D."/>
            <person name="Soler L."/>
            <person name="While G.M."/>
            <person name="Uller T."/>
            <person name="Font E."/>
            <person name="Andersson L."/>
            <person name="Carneiro M."/>
        </authorList>
    </citation>
    <scope>NUCLEOTIDE SEQUENCE</scope>
</reference>
<dbReference type="InterPro" id="IPR043502">
    <property type="entry name" value="DNA/RNA_pol_sf"/>
</dbReference>
<reference evidence="2" key="2">
    <citation type="submission" date="2025-08" db="UniProtKB">
        <authorList>
            <consortium name="Ensembl"/>
        </authorList>
    </citation>
    <scope>IDENTIFICATION</scope>
</reference>
<sequence length="995" mass="117694">MDLIDIWRYKHPIEKQFTFFSEVHKSWGRIDQIWTSRELSLRATKCEIHPRTLSDHNSITLELKSELKGGFRWRLNEQLLEDEEVIGKAKATLKDYFELNLNTGVSSEITWDASKAVLRGFFIQQNSYKKKLRQQKKEEILNHIRQLEKKLIENPKDIQSIQVIKILQTQYSMLVNQEIEWKIRLMRQRYFESANKIGKLLAWQLRKRQKQSVINKIKVEEEIVEDPKKIQKNFMEFYEGLYKKGEEDATLIEKYLENCEGRTLTAEEKIQLNKPINIEEIQNAIKRMKLGKTPGPDGLSAKYYKVLGNQLAPALCEVMNDILKDGKIPESWREAFITLIPKSDTDKLNIKNYRPISLLNNDYKIFADIMANRLKKHLTDLIHKDQAGFLPNRFLKDNVRHVINLIEYLEINNNVPAVLMFVDAEKAFDNVSWMFMIKCLEKAGIEGDFLKGIQAIYSTQSAKLVINNNLTNQFKIEKGTRQGCPLSPLLFIMVLEILANKIRTASEVRGIRIGLKEFKLKAYADDLILSLEEPRESIGKALEIMEEYGKLSGFKLNKLKTKMLTKNLKSDGKEELERKFGIKTAKKIKYLGIWLTSKNINLIEDNYSVVWKEIKRDFDVWNRVNLSWLGRMEAIKMVVLPKMLFLFQNIPIIRGTKLFKDWQRTLSRFIWQGKRPRIRFKILTDRKERGGFAVPNLKLYHEAACLCWVKEWITLENSDLLDLEGADNRYGWHAYLWQNKGKVHRGFLNHIIRGPLYEAWNRNKKLLEWRTPWWLSPFNIITTKNINTGVKNLTYEDLLVRSEDTWKLRPYEELEGKLTVWLQYYQINAIWAEDKKIGMNEKKSKFQIEIIEGNSKLLSKMYNILLEWDTKDEEIKEVMVKWAIDLGHSIAYEQWSKLWEKGIKFTACAAIRENIEKMIHRWYLTPEKLNRIYKIGSGACWRCKVKEGNFMHMWWACEDIKKFWDTIYNELKKNIKIHIFKKTRGFSIRHHRRGD</sequence>
<dbReference type="GeneTree" id="ENSGT01150000286916"/>